<accession>D0MR62</accession>
<dbReference type="EMBL" id="DS028118">
    <property type="protein sequence ID" value="EEY57981.1"/>
    <property type="molecule type" value="Genomic_DNA"/>
</dbReference>
<keyword evidence="2" id="KW-1185">Reference proteome</keyword>
<evidence type="ECO:0000313" key="2">
    <source>
        <dbReference type="Proteomes" id="UP000006643"/>
    </source>
</evidence>
<organism evidence="1 2">
    <name type="scientific">Phytophthora infestans (strain T30-4)</name>
    <name type="common">Potato late blight agent</name>
    <dbReference type="NCBI Taxonomy" id="403677"/>
    <lineage>
        <taxon>Eukaryota</taxon>
        <taxon>Sar</taxon>
        <taxon>Stramenopiles</taxon>
        <taxon>Oomycota</taxon>
        <taxon>Peronosporomycetes</taxon>
        <taxon>Peronosporales</taxon>
        <taxon>Peronosporaceae</taxon>
        <taxon>Phytophthora</taxon>
    </lineage>
</organism>
<reference evidence="2" key="1">
    <citation type="journal article" date="2009" name="Nature">
        <title>Genome sequence and analysis of the Irish potato famine pathogen Phytophthora infestans.</title>
        <authorList>
            <consortium name="The Broad Institute Genome Sequencing Platform"/>
            <person name="Haas B.J."/>
            <person name="Kamoun S."/>
            <person name="Zody M.C."/>
            <person name="Jiang R.H."/>
            <person name="Handsaker R.E."/>
            <person name="Cano L.M."/>
            <person name="Grabherr M."/>
            <person name="Kodira C.D."/>
            <person name="Raffaele S."/>
            <person name="Torto-Alalibo T."/>
            <person name="Bozkurt T.O."/>
            <person name="Ah-Fong A.M."/>
            <person name="Alvarado L."/>
            <person name="Anderson V.L."/>
            <person name="Armstrong M.R."/>
            <person name="Avrova A."/>
            <person name="Baxter L."/>
            <person name="Beynon J."/>
            <person name="Boevink P.C."/>
            <person name="Bollmann S.R."/>
            <person name="Bos J.I."/>
            <person name="Bulone V."/>
            <person name="Cai G."/>
            <person name="Cakir C."/>
            <person name="Carrington J.C."/>
            <person name="Chawner M."/>
            <person name="Conti L."/>
            <person name="Costanzo S."/>
            <person name="Ewan R."/>
            <person name="Fahlgren N."/>
            <person name="Fischbach M.A."/>
            <person name="Fugelstad J."/>
            <person name="Gilroy E.M."/>
            <person name="Gnerre S."/>
            <person name="Green P.J."/>
            <person name="Grenville-Briggs L.J."/>
            <person name="Griffith J."/>
            <person name="Grunwald N.J."/>
            <person name="Horn K."/>
            <person name="Horner N.R."/>
            <person name="Hu C.H."/>
            <person name="Huitema E."/>
            <person name="Jeong D.H."/>
            <person name="Jones A.M."/>
            <person name="Jones J.D."/>
            <person name="Jones R.W."/>
            <person name="Karlsson E.K."/>
            <person name="Kunjeti S.G."/>
            <person name="Lamour K."/>
            <person name="Liu Z."/>
            <person name="Ma L."/>
            <person name="Maclean D."/>
            <person name="Chibucos M.C."/>
            <person name="McDonald H."/>
            <person name="McWalters J."/>
            <person name="Meijer H.J."/>
            <person name="Morgan W."/>
            <person name="Morris P.F."/>
            <person name="Munro C.A."/>
            <person name="O'Neill K."/>
            <person name="Ospina-Giraldo M."/>
            <person name="Pinzon A."/>
            <person name="Pritchard L."/>
            <person name="Ramsahoye B."/>
            <person name="Ren Q."/>
            <person name="Restrepo S."/>
            <person name="Roy S."/>
            <person name="Sadanandom A."/>
            <person name="Savidor A."/>
            <person name="Schornack S."/>
            <person name="Schwartz D.C."/>
            <person name="Schumann U.D."/>
            <person name="Schwessinger B."/>
            <person name="Seyer L."/>
            <person name="Sharpe T."/>
            <person name="Silvar C."/>
            <person name="Song J."/>
            <person name="Studholme D.J."/>
            <person name="Sykes S."/>
            <person name="Thines M."/>
            <person name="van de Vondervoort P.J."/>
            <person name="Phuntumart V."/>
            <person name="Wawra S."/>
            <person name="Weide R."/>
            <person name="Win J."/>
            <person name="Young C."/>
            <person name="Zhou S."/>
            <person name="Fry W."/>
            <person name="Meyers B.C."/>
            <person name="van West P."/>
            <person name="Ristaino J."/>
            <person name="Govers F."/>
            <person name="Birch P.R."/>
            <person name="Whisson S.C."/>
            <person name="Judelson H.S."/>
            <person name="Nusbaum C."/>
        </authorList>
    </citation>
    <scope>NUCLEOTIDE SEQUENCE [LARGE SCALE GENOMIC DNA]</scope>
    <source>
        <strain evidence="2">T30-4</strain>
    </source>
</reference>
<dbReference type="RefSeq" id="XP_002909167.1">
    <property type="nucleotide sequence ID" value="XM_002909121.1"/>
</dbReference>
<proteinExistence type="predicted"/>
<protein>
    <submittedName>
        <fullName evidence="1">Uncharacterized protein</fullName>
    </submittedName>
</protein>
<dbReference type="HOGENOM" id="CLU_135912_0_0_1"/>
<gene>
    <name evidence="1" type="ORF">PITG_00580</name>
</gene>
<dbReference type="AlphaFoldDB" id="D0MR62"/>
<evidence type="ECO:0000313" key="1">
    <source>
        <dbReference type="EMBL" id="EEY57981.1"/>
    </source>
</evidence>
<name>D0MR62_PHYIT</name>
<sequence>MIRKRGYSLRGHKFAICGDFQRKPRVSVLAFLGVDGSIDYYNTDGTFDRVKFFTCCRYFAYSSRGKVRQYPGTHSVWILDGASIHRDPEIIYFPPEHYVESSGSDLLPFVIETFTRFETFKMASDFQHCGWTIQGLFDPTAPFTTLGVRCPSCSPLKLAD</sequence>
<dbReference type="InParanoid" id="D0MR62"/>
<dbReference type="Proteomes" id="UP000006643">
    <property type="component" value="Unassembled WGS sequence"/>
</dbReference>
<dbReference type="OrthoDB" id="123070at2759"/>
<dbReference type="KEGG" id="pif:PITG_00580"/>
<dbReference type="GeneID" id="9477702"/>
<dbReference type="VEuPathDB" id="FungiDB:PITG_00580"/>